<evidence type="ECO:0000256" key="8">
    <source>
        <dbReference type="ARBA" id="ARBA00022816"/>
    </source>
</evidence>
<evidence type="ECO:0000259" key="14">
    <source>
        <dbReference type="PROSITE" id="PS50102"/>
    </source>
</evidence>
<dbReference type="SMART" id="SM00360">
    <property type="entry name" value="RRM"/>
    <property type="match status" value="4"/>
</dbReference>
<evidence type="ECO:0000256" key="1">
    <source>
        <dbReference type="ARBA" id="ARBA00004123"/>
    </source>
</evidence>
<keyword evidence="10 12" id="KW-0694">RNA-binding</keyword>
<comment type="caution">
    <text evidence="15">The sequence shown here is derived from an EMBL/GenBank/DDBJ whole genome shotgun (WGS) entry which is preliminary data.</text>
</comment>
<protein>
    <recommendedName>
        <fullName evidence="14">RRM domain-containing protein</fullName>
    </recommendedName>
</protein>
<sequence length="522" mass="58004">MPPPVVTGVTDPPTASLYVGELDPSVSEAMLFEIFNMIGPVASIRVCRDAVTRRSLGYAYVNYLNAADGERALDQLNYSIIKNRPWQVALRALCRDPAPHKTGQGNIFIKNLDEAIDNKALHAVFSVFGNVLSCKVATDEHGKSRGYAYVHYETTEAAEAAIKALNRMLLNDKQVFIGHHISRKERQSQIDEQRSQFTNIYVKNLDTGITNAEFKAMFEVFGNITSAVLTTDHEGKSHGFGFVNFEKHEEAEQAVNEMNEKDIKGRTLYVGRAQKKAERQNELARSHEAAKQERQNKYAGVNLYVKNLDDDVDDDKLRAEFEAFGTITACKVMRNERDISKGFGFVCFSTLDEATKAVTKMNNKMIGSEPLYVCLAQRRDVRRQQLESQIMQRNQMRMQQAPMMGPGYMQPKMYYGPGPGAHPPQADRGVMGYPQPGTMRPEFMFPHSLYSPGQPISGTPVPILQDGVLPRGHPPQGYGRGTPPNALPVVPHPNKTVVPLAPADAGPCPGSSHLYDNNSNDD</sequence>
<dbReference type="PROSITE" id="PS50102">
    <property type="entry name" value="RRM"/>
    <property type="match status" value="4"/>
</dbReference>
<dbReference type="GO" id="GO:0010494">
    <property type="term" value="C:cytoplasmic stress granule"/>
    <property type="evidence" value="ECO:0007669"/>
    <property type="project" value="UniProtKB-ARBA"/>
</dbReference>
<dbReference type="SUPFAM" id="SSF54928">
    <property type="entry name" value="RNA-binding domain, RBD"/>
    <property type="match status" value="2"/>
</dbReference>
<evidence type="ECO:0000256" key="10">
    <source>
        <dbReference type="ARBA" id="ARBA00022884"/>
    </source>
</evidence>
<dbReference type="GO" id="GO:0005634">
    <property type="term" value="C:nucleus"/>
    <property type="evidence" value="ECO:0007669"/>
    <property type="project" value="UniProtKB-SubCell"/>
</dbReference>
<dbReference type="NCBIfam" id="TIGR01628">
    <property type="entry name" value="PABP-1234"/>
    <property type="match status" value="1"/>
</dbReference>
<feature type="domain" description="RRM" evidence="14">
    <location>
        <begin position="105"/>
        <end position="182"/>
    </location>
</feature>
<comment type="similarity">
    <text evidence="3">Belongs to the polyadenylate-binding protein type-1 family.</text>
</comment>
<keyword evidence="11" id="KW-0539">Nucleus</keyword>
<organism evidence="15 16">
    <name type="scientific">Rhizoctonia solani</name>
    <dbReference type="NCBI Taxonomy" id="456999"/>
    <lineage>
        <taxon>Eukaryota</taxon>
        <taxon>Fungi</taxon>
        <taxon>Dikarya</taxon>
        <taxon>Basidiomycota</taxon>
        <taxon>Agaricomycotina</taxon>
        <taxon>Agaricomycetes</taxon>
        <taxon>Cantharellales</taxon>
        <taxon>Ceratobasidiaceae</taxon>
        <taxon>Rhizoctonia</taxon>
    </lineage>
</organism>
<dbReference type="GO" id="GO:0006417">
    <property type="term" value="P:regulation of translation"/>
    <property type="evidence" value="ECO:0007669"/>
    <property type="project" value="UniProtKB-KW"/>
</dbReference>
<dbReference type="GO" id="GO:0003723">
    <property type="term" value="F:RNA binding"/>
    <property type="evidence" value="ECO:0007669"/>
    <property type="project" value="UniProtKB-UniRule"/>
</dbReference>
<evidence type="ECO:0000256" key="11">
    <source>
        <dbReference type="ARBA" id="ARBA00023242"/>
    </source>
</evidence>
<evidence type="ECO:0000313" key="15">
    <source>
        <dbReference type="EMBL" id="CAE6450796.1"/>
    </source>
</evidence>
<evidence type="ECO:0000256" key="4">
    <source>
        <dbReference type="ARBA" id="ARBA00022448"/>
    </source>
</evidence>
<name>A0A8H3GHM5_9AGAM</name>
<dbReference type="InterPro" id="IPR000504">
    <property type="entry name" value="RRM_dom"/>
</dbReference>
<dbReference type="GO" id="GO:0051028">
    <property type="term" value="P:mRNA transport"/>
    <property type="evidence" value="ECO:0007669"/>
    <property type="project" value="UniProtKB-KW"/>
</dbReference>
<evidence type="ECO:0000256" key="2">
    <source>
        <dbReference type="ARBA" id="ARBA00004496"/>
    </source>
</evidence>
<dbReference type="Proteomes" id="UP000663831">
    <property type="component" value="Unassembled WGS sequence"/>
</dbReference>
<feature type="region of interest" description="Disordered" evidence="13">
    <location>
        <begin position="471"/>
        <end position="522"/>
    </location>
</feature>
<dbReference type="InterPro" id="IPR035979">
    <property type="entry name" value="RBD_domain_sf"/>
</dbReference>
<dbReference type="CDD" id="cd12380">
    <property type="entry name" value="RRM3_I_PABPs"/>
    <property type="match status" value="1"/>
</dbReference>
<reference evidence="15" key="1">
    <citation type="submission" date="2021-01" db="EMBL/GenBank/DDBJ databases">
        <authorList>
            <person name="Kaushik A."/>
        </authorList>
    </citation>
    <scope>NUCLEOTIDE SEQUENCE</scope>
    <source>
        <strain evidence="15">AG3-1AP</strain>
    </source>
</reference>
<dbReference type="GO" id="GO:0006397">
    <property type="term" value="P:mRNA processing"/>
    <property type="evidence" value="ECO:0007669"/>
    <property type="project" value="UniProtKB-KW"/>
</dbReference>
<evidence type="ECO:0000256" key="6">
    <source>
        <dbReference type="ARBA" id="ARBA00022664"/>
    </source>
</evidence>
<dbReference type="InterPro" id="IPR045305">
    <property type="entry name" value="RRM2_I_PABPs"/>
</dbReference>
<evidence type="ECO:0000256" key="13">
    <source>
        <dbReference type="SAM" id="MobiDB-lite"/>
    </source>
</evidence>
<keyword evidence="7" id="KW-0677">Repeat</keyword>
<dbReference type="InterPro" id="IPR006515">
    <property type="entry name" value="PABP_1234"/>
</dbReference>
<dbReference type="CDD" id="cd12381">
    <property type="entry name" value="RRM4_I_PABPs"/>
    <property type="match status" value="1"/>
</dbReference>
<dbReference type="PANTHER" id="PTHR24012">
    <property type="entry name" value="RNA BINDING PROTEIN"/>
    <property type="match status" value="1"/>
</dbReference>
<dbReference type="EMBL" id="CAJMWV010001977">
    <property type="protein sequence ID" value="CAE6450796.1"/>
    <property type="molecule type" value="Genomic_DNA"/>
</dbReference>
<evidence type="ECO:0000256" key="3">
    <source>
        <dbReference type="ARBA" id="ARBA00008557"/>
    </source>
</evidence>
<feature type="domain" description="RRM" evidence="14">
    <location>
        <begin position="198"/>
        <end position="275"/>
    </location>
</feature>
<dbReference type="FunFam" id="3.30.70.330:FF:000441">
    <property type="entry name" value="Polyadenylate-binding protein"/>
    <property type="match status" value="1"/>
</dbReference>
<keyword evidence="4" id="KW-0813">Transport</keyword>
<feature type="domain" description="RRM" evidence="14">
    <location>
        <begin position="15"/>
        <end position="93"/>
    </location>
</feature>
<keyword evidence="9" id="KW-0810">Translation regulation</keyword>
<gene>
    <name evidence="15" type="ORF">RDB_LOCUS66271</name>
</gene>
<dbReference type="AlphaFoldDB" id="A0A8H3GHM5"/>
<dbReference type="InterPro" id="IPR012677">
    <property type="entry name" value="Nucleotide-bd_a/b_plait_sf"/>
</dbReference>
<dbReference type="FunFam" id="3.30.70.330:FF:000003">
    <property type="entry name" value="Polyadenylate-binding protein"/>
    <property type="match status" value="1"/>
</dbReference>
<keyword evidence="8" id="KW-0509">mRNA transport</keyword>
<accession>A0A8H3GHM5</accession>
<dbReference type="CDD" id="cd12379">
    <property type="entry name" value="RRM2_I_PABPs"/>
    <property type="match status" value="1"/>
</dbReference>
<dbReference type="FunFam" id="3.30.70.330:FF:000520">
    <property type="entry name" value="Polyadenylate-binding protein"/>
    <property type="match status" value="1"/>
</dbReference>
<feature type="domain" description="RRM" evidence="14">
    <location>
        <begin position="301"/>
        <end position="378"/>
    </location>
</feature>
<proteinExistence type="inferred from homology"/>
<keyword evidence="6" id="KW-0507">mRNA processing</keyword>
<evidence type="ECO:0000256" key="12">
    <source>
        <dbReference type="PROSITE-ProRule" id="PRU00176"/>
    </source>
</evidence>
<dbReference type="Pfam" id="PF00076">
    <property type="entry name" value="RRM_1"/>
    <property type="match status" value="4"/>
</dbReference>
<evidence type="ECO:0000256" key="9">
    <source>
        <dbReference type="ARBA" id="ARBA00022845"/>
    </source>
</evidence>
<dbReference type="Gene3D" id="3.30.70.330">
    <property type="match status" value="4"/>
</dbReference>
<evidence type="ECO:0000256" key="7">
    <source>
        <dbReference type="ARBA" id="ARBA00022737"/>
    </source>
</evidence>
<keyword evidence="5" id="KW-0963">Cytoplasm</keyword>
<comment type="subcellular location">
    <subcellularLocation>
        <location evidence="2">Cytoplasm</location>
    </subcellularLocation>
    <subcellularLocation>
        <location evidence="1">Nucleus</location>
    </subcellularLocation>
</comment>
<evidence type="ECO:0000256" key="5">
    <source>
        <dbReference type="ARBA" id="ARBA00022490"/>
    </source>
</evidence>
<evidence type="ECO:0000313" key="16">
    <source>
        <dbReference type="Proteomes" id="UP000663831"/>
    </source>
</evidence>